<dbReference type="EMBL" id="GEEE01009116">
    <property type="protein sequence ID" value="JAP54109.1"/>
    <property type="molecule type" value="Transcribed_RNA"/>
</dbReference>
<evidence type="ECO:0000313" key="1">
    <source>
        <dbReference type="EMBL" id="JAP39248.1"/>
    </source>
</evidence>
<dbReference type="EMBL" id="GEEE01023977">
    <property type="protein sequence ID" value="JAP39248.1"/>
    <property type="molecule type" value="Transcribed_RNA"/>
</dbReference>
<proteinExistence type="predicted"/>
<sequence>MTNWLPFSFTVTWYLGFCSLRSRRTEMNMSWSSVFFHYCTLVRTTSVTKMQNSMIVRPLKSPHRPNSLPQHLCNYGDNTLETIEGERHCSCLPGIHRRDAPEFDSQLSLTQHRGQFGKLINFLKKLVRPGLLYL</sequence>
<organism evidence="1">
    <name type="scientific">Schistocephalus solidus</name>
    <name type="common">Tapeworm</name>
    <dbReference type="NCBI Taxonomy" id="70667"/>
    <lineage>
        <taxon>Eukaryota</taxon>
        <taxon>Metazoa</taxon>
        <taxon>Spiralia</taxon>
        <taxon>Lophotrochozoa</taxon>
        <taxon>Platyhelminthes</taxon>
        <taxon>Cestoda</taxon>
        <taxon>Eucestoda</taxon>
        <taxon>Diphyllobothriidea</taxon>
        <taxon>Diphyllobothriidae</taxon>
        <taxon>Schistocephalus</taxon>
    </lineage>
</organism>
<dbReference type="EMBL" id="GEEE01003890">
    <property type="protein sequence ID" value="JAP59335.1"/>
    <property type="molecule type" value="Transcribed_RNA"/>
</dbReference>
<protein>
    <submittedName>
        <fullName evidence="1">Uncharacterized protein</fullName>
    </submittedName>
</protein>
<reference evidence="1" key="1">
    <citation type="submission" date="2016-01" db="EMBL/GenBank/DDBJ databases">
        <title>Reference transcriptome for the parasite Schistocephalus solidus: insights into the molecular evolution of parasitism.</title>
        <authorList>
            <person name="Hebert F.O."/>
            <person name="Grambauer S."/>
            <person name="Barber I."/>
            <person name="Landry C.R."/>
            <person name="Aubin-Horth N."/>
        </authorList>
    </citation>
    <scope>NUCLEOTIDE SEQUENCE</scope>
</reference>
<gene>
    <name evidence="1" type="ORF">TR120421</name>
</gene>
<name>A0A0X3NHV0_SCHSO</name>
<dbReference type="AlphaFoldDB" id="A0A0X3NHV0"/>
<accession>A0A0X3NHV0</accession>